<dbReference type="Proteomes" id="UP000050525">
    <property type="component" value="Unassembled WGS sequence"/>
</dbReference>
<evidence type="ECO:0000313" key="2">
    <source>
        <dbReference type="Proteomes" id="UP000050525"/>
    </source>
</evidence>
<evidence type="ECO:0000313" key="1">
    <source>
        <dbReference type="EMBL" id="KYO45522.1"/>
    </source>
</evidence>
<name>A0A151P913_ALLMI</name>
<gene>
    <name evidence="1" type="ORF">Y1Q_0015173</name>
</gene>
<reference evidence="1 2" key="1">
    <citation type="journal article" date="2012" name="Genome Biol.">
        <title>Sequencing three crocodilian genomes to illuminate the evolution of archosaurs and amniotes.</title>
        <authorList>
            <person name="St John J.A."/>
            <person name="Braun E.L."/>
            <person name="Isberg S.R."/>
            <person name="Miles L.G."/>
            <person name="Chong A.Y."/>
            <person name="Gongora J."/>
            <person name="Dalzell P."/>
            <person name="Moran C."/>
            <person name="Bed'hom B."/>
            <person name="Abzhanov A."/>
            <person name="Burgess S.C."/>
            <person name="Cooksey A.M."/>
            <person name="Castoe T.A."/>
            <person name="Crawford N.G."/>
            <person name="Densmore L.D."/>
            <person name="Drew J.C."/>
            <person name="Edwards S.V."/>
            <person name="Faircloth B.C."/>
            <person name="Fujita M.K."/>
            <person name="Greenwold M.J."/>
            <person name="Hoffmann F.G."/>
            <person name="Howard J.M."/>
            <person name="Iguchi T."/>
            <person name="Janes D.E."/>
            <person name="Khan S.Y."/>
            <person name="Kohno S."/>
            <person name="de Koning A.J."/>
            <person name="Lance S.L."/>
            <person name="McCarthy F.M."/>
            <person name="McCormack J.E."/>
            <person name="Merchant M.E."/>
            <person name="Peterson D.G."/>
            <person name="Pollock D.D."/>
            <person name="Pourmand N."/>
            <person name="Raney B.J."/>
            <person name="Roessler K.A."/>
            <person name="Sanford J.R."/>
            <person name="Sawyer R.H."/>
            <person name="Schmidt C.J."/>
            <person name="Triplett E.W."/>
            <person name="Tuberville T.D."/>
            <person name="Venegas-Anaya M."/>
            <person name="Howard J.T."/>
            <person name="Jarvis E.D."/>
            <person name="Guillette L.J.Jr."/>
            <person name="Glenn T.C."/>
            <person name="Green R.E."/>
            <person name="Ray D.A."/>
        </authorList>
    </citation>
    <scope>NUCLEOTIDE SEQUENCE [LARGE SCALE GENOMIC DNA]</scope>
    <source>
        <strain evidence="1">KSC_2009_1</strain>
    </source>
</reference>
<proteinExistence type="predicted"/>
<comment type="caution">
    <text evidence="1">The sequence shown here is derived from an EMBL/GenBank/DDBJ whole genome shotgun (WGS) entry which is preliminary data.</text>
</comment>
<evidence type="ECO:0008006" key="3">
    <source>
        <dbReference type="Google" id="ProtNLM"/>
    </source>
</evidence>
<accession>A0A151P913</accession>
<keyword evidence="2" id="KW-1185">Reference proteome</keyword>
<sequence length="105" mass="11777">MTRAIFQDLLKQLWPHLEWQHTGMWLPLPMDNTWLALALMKLPTPARLCYIGHLFGVGMVTARKAILEVCSTLQDVLGGTMLHVHDPMVAAVEFHALGFPQCMGP</sequence>
<organism evidence="1 2">
    <name type="scientific">Alligator mississippiensis</name>
    <name type="common">American alligator</name>
    <dbReference type="NCBI Taxonomy" id="8496"/>
    <lineage>
        <taxon>Eukaryota</taxon>
        <taxon>Metazoa</taxon>
        <taxon>Chordata</taxon>
        <taxon>Craniata</taxon>
        <taxon>Vertebrata</taxon>
        <taxon>Euteleostomi</taxon>
        <taxon>Archelosauria</taxon>
        <taxon>Archosauria</taxon>
        <taxon>Crocodylia</taxon>
        <taxon>Alligatoridae</taxon>
        <taxon>Alligatorinae</taxon>
        <taxon>Alligator</taxon>
    </lineage>
</organism>
<protein>
    <recommendedName>
        <fullName evidence="3">Transposase Helix-turn-helix domain-containing protein</fullName>
    </recommendedName>
</protein>
<dbReference type="EMBL" id="AKHW03000563">
    <property type="protein sequence ID" value="KYO45522.1"/>
    <property type="molecule type" value="Genomic_DNA"/>
</dbReference>
<dbReference type="AlphaFoldDB" id="A0A151P913"/>